<sequence length="231" mass="24655">MERTRFHGQADTVFRDRAEAGRQLARKLEPFRDSTAVVLGLPRGGIPVAFEVASALHLPLDVIVVRKLGLPLQPEVAMGAIGEGGARVVDRPLMAYAGVSPGQVEALEKAERAELEDRVRRLRSGRPRSDLRGRTAIIVDDGVATGATARVACAVARQLGAARVVVATPVAPREALAEIVEADAVECVSTPDSFFAVGYHYGDFRATTDDEVLALLDRAATFVVPPPQAEN</sequence>
<dbReference type="RefSeq" id="WP_106210879.1">
    <property type="nucleotide sequence ID" value="NZ_PVTL01000003.1"/>
</dbReference>
<dbReference type="CDD" id="cd06223">
    <property type="entry name" value="PRTases_typeI"/>
    <property type="match status" value="1"/>
</dbReference>
<dbReference type="OrthoDB" id="9810066at2"/>
<dbReference type="GO" id="GO:0016757">
    <property type="term" value="F:glycosyltransferase activity"/>
    <property type="evidence" value="ECO:0007669"/>
    <property type="project" value="UniProtKB-KW"/>
</dbReference>
<dbReference type="Proteomes" id="UP000237983">
    <property type="component" value="Unassembled WGS sequence"/>
</dbReference>
<comment type="caution">
    <text evidence="2">The sequence shown here is derived from an EMBL/GenBank/DDBJ whole genome shotgun (WGS) entry which is preliminary data.</text>
</comment>
<protein>
    <submittedName>
        <fullName evidence="2">Putative phosphoribosyltransferase</fullName>
    </submittedName>
</protein>
<keyword evidence="2" id="KW-0808">Transferase</keyword>
<keyword evidence="2" id="KW-0328">Glycosyltransferase</keyword>
<evidence type="ECO:0000259" key="1">
    <source>
        <dbReference type="Pfam" id="PF00156"/>
    </source>
</evidence>
<dbReference type="Pfam" id="PF00156">
    <property type="entry name" value="Pribosyltran"/>
    <property type="match status" value="1"/>
</dbReference>
<dbReference type="InterPro" id="IPR000836">
    <property type="entry name" value="PRTase_dom"/>
</dbReference>
<accession>A0A2T0VF19</accession>
<name>A0A2T0VF19_9MICO</name>
<dbReference type="InterPro" id="IPR029057">
    <property type="entry name" value="PRTase-like"/>
</dbReference>
<dbReference type="EMBL" id="PVTL01000003">
    <property type="protein sequence ID" value="PRY68799.1"/>
    <property type="molecule type" value="Genomic_DNA"/>
</dbReference>
<dbReference type="SUPFAM" id="SSF53271">
    <property type="entry name" value="PRTase-like"/>
    <property type="match status" value="1"/>
</dbReference>
<dbReference type="Gene3D" id="3.30.1310.20">
    <property type="entry name" value="PRTase-like"/>
    <property type="match status" value="1"/>
</dbReference>
<evidence type="ECO:0000313" key="2">
    <source>
        <dbReference type="EMBL" id="PRY68799.1"/>
    </source>
</evidence>
<organism evidence="2 3">
    <name type="scientific">Glaciihabitans tibetensis</name>
    <dbReference type="NCBI Taxonomy" id="1266600"/>
    <lineage>
        <taxon>Bacteria</taxon>
        <taxon>Bacillati</taxon>
        <taxon>Actinomycetota</taxon>
        <taxon>Actinomycetes</taxon>
        <taxon>Micrococcales</taxon>
        <taxon>Microbacteriaceae</taxon>
        <taxon>Glaciihabitans</taxon>
    </lineage>
</organism>
<keyword evidence="3" id="KW-1185">Reference proteome</keyword>
<gene>
    <name evidence="2" type="ORF">B0I08_1033</name>
</gene>
<evidence type="ECO:0000313" key="3">
    <source>
        <dbReference type="Proteomes" id="UP000237983"/>
    </source>
</evidence>
<proteinExistence type="predicted"/>
<dbReference type="Gene3D" id="3.40.50.2020">
    <property type="match status" value="1"/>
</dbReference>
<reference evidence="2 3" key="1">
    <citation type="submission" date="2018-03" db="EMBL/GenBank/DDBJ databases">
        <title>Genomic Encyclopedia of Type Strains, Phase III (KMG-III): the genomes of soil and plant-associated and newly described type strains.</title>
        <authorList>
            <person name="Whitman W."/>
        </authorList>
    </citation>
    <scope>NUCLEOTIDE SEQUENCE [LARGE SCALE GENOMIC DNA]</scope>
    <source>
        <strain evidence="2 3">CGMCC 1.12484</strain>
    </source>
</reference>
<dbReference type="AlphaFoldDB" id="A0A2T0VF19"/>
<feature type="domain" description="Phosphoribosyltransferase" evidence="1">
    <location>
        <begin position="26"/>
        <end position="199"/>
    </location>
</feature>